<comment type="caution">
    <text evidence="1">The sequence shown here is derived from an EMBL/GenBank/DDBJ whole genome shotgun (WGS) entry which is preliminary data.</text>
</comment>
<protein>
    <submittedName>
        <fullName evidence="1">Uncharacterized protein</fullName>
    </submittedName>
</protein>
<sequence>MGLDKIKADEIVSIPKGSRPNPDAYLSKEYIDMHLSQFDDGLSVIQTEWAYGSYSETNGFVGVPDDNTLFVLPKKYCDEVVSRANGNISVIEKELGFPNEYFSDGGGLVRIDVDDVTGFNLRLPSGNETGANSLWIPGGYTSGNIPEAISDII</sequence>
<gene>
    <name evidence="1" type="ORF">GNF77_16080</name>
</gene>
<dbReference type="AlphaFoldDB" id="A0AAW9IQG9"/>
<feature type="non-terminal residue" evidence="1">
    <location>
        <position position="153"/>
    </location>
</feature>
<proteinExistence type="predicted"/>
<evidence type="ECO:0000313" key="2">
    <source>
        <dbReference type="Proteomes" id="UP001292368"/>
    </source>
</evidence>
<reference evidence="1" key="1">
    <citation type="submission" date="2019-11" db="EMBL/GenBank/DDBJ databases">
        <title>Characterization of Clostridium perfringens isolates from swine manure treated agricultural soils.</title>
        <authorList>
            <person name="Wushke S.T."/>
        </authorList>
    </citation>
    <scope>NUCLEOTIDE SEQUENCE</scope>
    <source>
        <strain evidence="1">V2</strain>
    </source>
</reference>
<name>A0AAW9IQG9_CLOPF</name>
<accession>A0AAW9IQG9</accession>
<organism evidence="1 2">
    <name type="scientific">Clostridium perfringens</name>
    <dbReference type="NCBI Taxonomy" id="1502"/>
    <lineage>
        <taxon>Bacteria</taxon>
        <taxon>Bacillati</taxon>
        <taxon>Bacillota</taxon>
        <taxon>Clostridia</taxon>
        <taxon>Eubacteriales</taxon>
        <taxon>Clostridiaceae</taxon>
        <taxon>Clostridium</taxon>
    </lineage>
</organism>
<evidence type="ECO:0000313" key="1">
    <source>
        <dbReference type="EMBL" id="MDZ5010390.1"/>
    </source>
</evidence>
<dbReference type="RefSeq" id="WP_322382245.1">
    <property type="nucleotide sequence ID" value="NZ_WNVM01000332.1"/>
</dbReference>
<dbReference type="EMBL" id="WNVM01000332">
    <property type="protein sequence ID" value="MDZ5010390.1"/>
    <property type="molecule type" value="Genomic_DNA"/>
</dbReference>
<dbReference type="Proteomes" id="UP001292368">
    <property type="component" value="Unassembled WGS sequence"/>
</dbReference>